<protein>
    <submittedName>
        <fullName evidence="2">Uncharacterized protein</fullName>
    </submittedName>
</protein>
<reference evidence="2 3" key="1">
    <citation type="submission" date="2018-11" db="EMBL/GenBank/DDBJ databases">
        <title>Genomic Encyclopedia of Type Strains, Phase IV (KMG-IV): sequencing the most valuable type-strain genomes for metagenomic binning, comparative biology and taxonomic classification.</title>
        <authorList>
            <person name="Goeker M."/>
        </authorList>
    </citation>
    <scope>NUCLEOTIDE SEQUENCE [LARGE SCALE GENOMIC DNA]</scope>
    <source>
        <strain evidence="2 3">DSM 18090</strain>
    </source>
</reference>
<accession>A0A3N5BDY2</accession>
<keyword evidence="1" id="KW-1133">Transmembrane helix</keyword>
<evidence type="ECO:0000313" key="3">
    <source>
        <dbReference type="Proteomes" id="UP000276443"/>
    </source>
</evidence>
<evidence type="ECO:0000313" key="2">
    <source>
        <dbReference type="EMBL" id="RPF55637.1"/>
    </source>
</evidence>
<dbReference type="EMBL" id="RKRF01000007">
    <property type="protein sequence ID" value="RPF55637.1"/>
    <property type="molecule type" value="Genomic_DNA"/>
</dbReference>
<sequence length="111" mass="13084">MYLKNERGSIVIDVLLTISCLIVMLSILLPFITSVMQLNSEREYYLYADEFLNQELKDPNFLEPSNPHSISYKNKPYTLHIQLADQKYLVCLSWSIVNDDEKELCRYVPKY</sequence>
<comment type="caution">
    <text evidence="2">The sequence shown here is derived from an EMBL/GenBank/DDBJ whole genome shotgun (WGS) entry which is preliminary data.</text>
</comment>
<feature type="transmembrane region" description="Helical" evidence="1">
    <location>
        <begin position="12"/>
        <end position="32"/>
    </location>
</feature>
<proteinExistence type="predicted"/>
<keyword evidence="1" id="KW-0472">Membrane</keyword>
<dbReference type="AlphaFoldDB" id="A0A3N5BDY2"/>
<name>A0A3N5BDY2_9BACI</name>
<keyword evidence="3" id="KW-1185">Reference proteome</keyword>
<organism evidence="2 3">
    <name type="scientific">Aquisalibacillus elongatus</name>
    <dbReference type="NCBI Taxonomy" id="485577"/>
    <lineage>
        <taxon>Bacteria</taxon>
        <taxon>Bacillati</taxon>
        <taxon>Bacillota</taxon>
        <taxon>Bacilli</taxon>
        <taxon>Bacillales</taxon>
        <taxon>Bacillaceae</taxon>
        <taxon>Aquisalibacillus</taxon>
    </lineage>
</organism>
<dbReference type="RefSeq" id="WP_170158446.1">
    <property type="nucleotide sequence ID" value="NZ_RKRF01000007.1"/>
</dbReference>
<keyword evidence="1" id="KW-0812">Transmembrane</keyword>
<dbReference type="Proteomes" id="UP000276443">
    <property type="component" value="Unassembled WGS sequence"/>
</dbReference>
<evidence type="ECO:0000256" key="1">
    <source>
        <dbReference type="SAM" id="Phobius"/>
    </source>
</evidence>
<gene>
    <name evidence="2" type="ORF">EDC24_0520</name>
</gene>